<dbReference type="Proteomes" id="UP000789396">
    <property type="component" value="Unassembled WGS sequence"/>
</dbReference>
<feature type="region of interest" description="Disordered" evidence="1">
    <location>
        <begin position="68"/>
        <end position="98"/>
    </location>
</feature>
<gene>
    <name evidence="2" type="ORF">RFULGI_LOCUS12267</name>
</gene>
<sequence>MGSGCRWLYQKAKEDLSLIIFKITVNHHVPTLYDLYIICQISQPQQRANTNRRKSNFSGFEDMSDWFKERNPEKHRQNAEKWHQCKSNDERKQHVSAT</sequence>
<dbReference type="OrthoDB" id="2437425at2759"/>
<dbReference type="EMBL" id="CAJVPZ010028929">
    <property type="protein sequence ID" value="CAG8732734.1"/>
    <property type="molecule type" value="Genomic_DNA"/>
</dbReference>
<keyword evidence="3" id="KW-1185">Reference proteome</keyword>
<proteinExistence type="predicted"/>
<dbReference type="AlphaFoldDB" id="A0A9N9IFG6"/>
<reference evidence="2" key="1">
    <citation type="submission" date="2021-06" db="EMBL/GenBank/DDBJ databases">
        <authorList>
            <person name="Kallberg Y."/>
            <person name="Tangrot J."/>
            <person name="Rosling A."/>
        </authorList>
    </citation>
    <scope>NUCLEOTIDE SEQUENCE</scope>
    <source>
        <strain evidence="2">IN212</strain>
    </source>
</reference>
<feature type="non-terminal residue" evidence="2">
    <location>
        <position position="98"/>
    </location>
</feature>
<name>A0A9N9IFG6_9GLOM</name>
<protein>
    <submittedName>
        <fullName evidence="2">3833_t:CDS:1</fullName>
    </submittedName>
</protein>
<accession>A0A9N9IFG6</accession>
<comment type="caution">
    <text evidence="2">The sequence shown here is derived from an EMBL/GenBank/DDBJ whole genome shotgun (WGS) entry which is preliminary data.</text>
</comment>
<evidence type="ECO:0000313" key="2">
    <source>
        <dbReference type="EMBL" id="CAG8732734.1"/>
    </source>
</evidence>
<evidence type="ECO:0000313" key="3">
    <source>
        <dbReference type="Proteomes" id="UP000789396"/>
    </source>
</evidence>
<evidence type="ECO:0000256" key="1">
    <source>
        <dbReference type="SAM" id="MobiDB-lite"/>
    </source>
</evidence>
<organism evidence="2 3">
    <name type="scientific">Racocetra fulgida</name>
    <dbReference type="NCBI Taxonomy" id="60492"/>
    <lineage>
        <taxon>Eukaryota</taxon>
        <taxon>Fungi</taxon>
        <taxon>Fungi incertae sedis</taxon>
        <taxon>Mucoromycota</taxon>
        <taxon>Glomeromycotina</taxon>
        <taxon>Glomeromycetes</taxon>
        <taxon>Diversisporales</taxon>
        <taxon>Gigasporaceae</taxon>
        <taxon>Racocetra</taxon>
    </lineage>
</organism>